<dbReference type="HOGENOM" id="CLU_558114_0_0_1"/>
<name>T1F3A1_HELRO</name>
<dbReference type="GO" id="GO:0016020">
    <property type="term" value="C:membrane"/>
    <property type="evidence" value="ECO:0007669"/>
    <property type="project" value="InterPro"/>
</dbReference>
<evidence type="ECO:0000313" key="5">
    <source>
        <dbReference type="Proteomes" id="UP000015101"/>
    </source>
</evidence>
<dbReference type="GO" id="GO:0004402">
    <property type="term" value="F:histone acetyltransferase activity"/>
    <property type="evidence" value="ECO:0000318"/>
    <property type="project" value="GO_Central"/>
</dbReference>
<reference evidence="3 5" key="2">
    <citation type="journal article" date="2013" name="Nature">
        <title>Insights into bilaterian evolution from three spiralian genomes.</title>
        <authorList>
            <person name="Simakov O."/>
            <person name="Marletaz F."/>
            <person name="Cho S.J."/>
            <person name="Edsinger-Gonzales E."/>
            <person name="Havlak P."/>
            <person name="Hellsten U."/>
            <person name="Kuo D.H."/>
            <person name="Larsson T."/>
            <person name="Lv J."/>
            <person name="Arendt D."/>
            <person name="Savage R."/>
            <person name="Osoegawa K."/>
            <person name="de Jong P."/>
            <person name="Grimwood J."/>
            <person name="Chapman J.A."/>
            <person name="Shapiro H."/>
            <person name="Aerts A."/>
            <person name="Otillar R.P."/>
            <person name="Terry A.Y."/>
            <person name="Boore J.L."/>
            <person name="Grigoriev I.V."/>
            <person name="Lindberg D.R."/>
            <person name="Seaver E.C."/>
            <person name="Weisblat D.A."/>
            <person name="Putnam N.H."/>
            <person name="Rokhsar D.S."/>
        </authorList>
    </citation>
    <scope>NUCLEOTIDE SEQUENCE</scope>
</reference>
<keyword evidence="2" id="KW-1133">Transmembrane helix</keyword>
<proteinExistence type="predicted"/>
<dbReference type="GeneID" id="20203300"/>
<dbReference type="InterPro" id="IPR038050">
    <property type="entry name" value="Neuro_actylchol_rec"/>
</dbReference>
<reference evidence="5" key="1">
    <citation type="submission" date="2012-12" db="EMBL/GenBank/DDBJ databases">
        <authorList>
            <person name="Hellsten U."/>
            <person name="Grimwood J."/>
            <person name="Chapman J.A."/>
            <person name="Shapiro H."/>
            <person name="Aerts A."/>
            <person name="Otillar R.P."/>
            <person name="Terry A.Y."/>
            <person name="Boore J.L."/>
            <person name="Simakov O."/>
            <person name="Marletaz F."/>
            <person name="Cho S.-J."/>
            <person name="Edsinger-Gonzales E."/>
            <person name="Havlak P."/>
            <person name="Kuo D.-H."/>
            <person name="Larsson T."/>
            <person name="Lv J."/>
            <person name="Arendt D."/>
            <person name="Savage R."/>
            <person name="Osoegawa K."/>
            <person name="de Jong P."/>
            <person name="Lindberg D.R."/>
            <person name="Seaver E.C."/>
            <person name="Weisblat D.A."/>
            <person name="Putnam N.H."/>
            <person name="Grigoriev I.V."/>
            <person name="Rokhsar D.S."/>
        </authorList>
    </citation>
    <scope>NUCLEOTIDE SEQUENCE</scope>
</reference>
<evidence type="ECO:0000313" key="4">
    <source>
        <dbReference type="EnsemblMetazoa" id="HelroP170648"/>
    </source>
</evidence>
<dbReference type="InParanoid" id="T1F3A1"/>
<dbReference type="KEGG" id="hro:HELRODRAFT_170648"/>
<reference evidence="4" key="3">
    <citation type="submission" date="2015-06" db="UniProtKB">
        <authorList>
            <consortium name="EnsemblMetazoa"/>
        </authorList>
    </citation>
    <scope>IDENTIFICATION</scope>
</reference>
<keyword evidence="5" id="KW-1185">Reference proteome</keyword>
<evidence type="ECO:0000313" key="3">
    <source>
        <dbReference type="EMBL" id="ESO07318.1"/>
    </source>
</evidence>
<dbReference type="CTD" id="20203300"/>
<dbReference type="Gene3D" id="1.20.58.390">
    <property type="entry name" value="Neurotransmitter-gated ion-channel transmembrane domain"/>
    <property type="match status" value="1"/>
</dbReference>
<dbReference type="SUPFAM" id="SSF90112">
    <property type="entry name" value="Neurotransmitter-gated ion-channel transmembrane pore"/>
    <property type="match status" value="1"/>
</dbReference>
<organism evidence="4 5">
    <name type="scientific">Helobdella robusta</name>
    <name type="common">Californian leech</name>
    <dbReference type="NCBI Taxonomy" id="6412"/>
    <lineage>
        <taxon>Eukaryota</taxon>
        <taxon>Metazoa</taxon>
        <taxon>Spiralia</taxon>
        <taxon>Lophotrochozoa</taxon>
        <taxon>Annelida</taxon>
        <taxon>Clitellata</taxon>
        <taxon>Hirudinea</taxon>
        <taxon>Rhynchobdellida</taxon>
        <taxon>Glossiphoniidae</taxon>
        <taxon>Helobdella</taxon>
    </lineage>
</organism>
<dbReference type="EMBL" id="KB096222">
    <property type="protein sequence ID" value="ESO07318.1"/>
    <property type="molecule type" value="Genomic_DNA"/>
</dbReference>
<dbReference type="RefSeq" id="XP_009014696.1">
    <property type="nucleotide sequence ID" value="XM_009016448.1"/>
</dbReference>
<dbReference type="AlphaFoldDB" id="T1F3A1"/>
<feature type="compositionally biased region" description="Low complexity" evidence="1">
    <location>
        <begin position="324"/>
        <end position="342"/>
    </location>
</feature>
<keyword evidence="2" id="KW-0812">Transmembrane</keyword>
<dbReference type="EMBL" id="AMQM01003629">
    <property type="status" value="NOT_ANNOTATED_CDS"/>
    <property type="molecule type" value="Genomic_DNA"/>
</dbReference>
<evidence type="ECO:0008006" key="6">
    <source>
        <dbReference type="Google" id="ProtNLM"/>
    </source>
</evidence>
<feature type="transmembrane region" description="Helical" evidence="2">
    <location>
        <begin position="394"/>
        <end position="414"/>
    </location>
</feature>
<protein>
    <recommendedName>
        <fullName evidence="6">Neurotransmitter-gated ion-channel transmembrane domain-containing protein</fullName>
    </recommendedName>
</protein>
<dbReference type="Proteomes" id="UP000015101">
    <property type="component" value="Unassembled WGS sequence"/>
</dbReference>
<feature type="compositionally biased region" description="Polar residues" evidence="1">
    <location>
        <begin position="36"/>
        <end position="70"/>
    </location>
</feature>
<dbReference type="InterPro" id="IPR036719">
    <property type="entry name" value="Neuro-gated_channel_TM_sf"/>
</dbReference>
<sequence>MSLTKQHSQIAIDNLANFFGMAQAVNLGRVPPQPHPTSKSHNNHTSSLLPFPYSSTPANHQNSTSQSKHATSPRPKKDHVTHHMTHVVVTEGKKRKLLCREKKKKTKIKSPVLDYNKWETIPSSSGKGPVSTELGLSATRAGSIARQSEENLVVSSLEKDCDREDVEKKGAVTCCRVDSSHLCSRHLAAKRRLTNLIDATCTPLRQNFRTILPEHSPIKYHCNNNISSSNNNNKSNNNNTIISYHAYHQQQHLHQNQHCCLENSRHIDCSPLQFIKNFQEENKNVMQRYSPLDSILRQQQQQRQQHHQNARPHAVTCNSKCATTTTNNNNTTTTTTENNNNNDDTAFQYDRQIAIETREIKRTLKSFMVKLKTKDKKDLQDQQWRLVALVLDRFLFYVYLIFIIVSMVVLFPWMEAFTATKLLREDVGVRGGYDNNYGGDDDGDAYIGGSGSSVFGGGGGGGSSSNSNDVGAFVFNHNTDDSGDYGVTV</sequence>
<feature type="region of interest" description="Disordered" evidence="1">
    <location>
        <begin position="29"/>
        <end position="82"/>
    </location>
</feature>
<evidence type="ECO:0000256" key="1">
    <source>
        <dbReference type="SAM" id="MobiDB-lite"/>
    </source>
</evidence>
<gene>
    <name evidence="4" type="primary">20203300</name>
    <name evidence="3" type="ORF">HELRODRAFT_170648</name>
</gene>
<keyword evidence="2" id="KW-0472">Membrane</keyword>
<dbReference type="GO" id="GO:0006811">
    <property type="term" value="P:monoatomic ion transport"/>
    <property type="evidence" value="ECO:0007669"/>
    <property type="project" value="InterPro"/>
</dbReference>
<evidence type="ECO:0000256" key="2">
    <source>
        <dbReference type="SAM" id="Phobius"/>
    </source>
</evidence>
<accession>T1F3A1</accession>
<dbReference type="EnsemblMetazoa" id="HelroT170648">
    <property type="protein sequence ID" value="HelroP170648"/>
    <property type="gene ID" value="HelroG170648"/>
</dbReference>
<feature type="region of interest" description="Disordered" evidence="1">
    <location>
        <begin position="324"/>
        <end position="344"/>
    </location>
</feature>